<dbReference type="GO" id="GO:0020037">
    <property type="term" value="F:heme binding"/>
    <property type="evidence" value="ECO:0007669"/>
    <property type="project" value="InterPro"/>
</dbReference>
<dbReference type="GO" id="GO:0005506">
    <property type="term" value="F:iron ion binding"/>
    <property type="evidence" value="ECO:0007669"/>
    <property type="project" value="InterPro"/>
</dbReference>
<evidence type="ECO:0000313" key="1">
    <source>
        <dbReference type="EMBL" id="JAD70287.1"/>
    </source>
</evidence>
<organism evidence="1">
    <name type="scientific">Arundo donax</name>
    <name type="common">Giant reed</name>
    <name type="synonym">Donax arundinaceus</name>
    <dbReference type="NCBI Taxonomy" id="35708"/>
    <lineage>
        <taxon>Eukaryota</taxon>
        <taxon>Viridiplantae</taxon>
        <taxon>Streptophyta</taxon>
        <taxon>Embryophyta</taxon>
        <taxon>Tracheophyta</taxon>
        <taxon>Spermatophyta</taxon>
        <taxon>Magnoliopsida</taxon>
        <taxon>Liliopsida</taxon>
        <taxon>Poales</taxon>
        <taxon>Poaceae</taxon>
        <taxon>PACMAD clade</taxon>
        <taxon>Arundinoideae</taxon>
        <taxon>Arundineae</taxon>
        <taxon>Arundo</taxon>
    </lineage>
</organism>
<sequence>MRRKDGEVRNDFLQTLLWKHAGNDADKLMDSQLKDNNLTLPMTGNDMTTESLMWFIKFHG</sequence>
<accession>A0A0A9CFJ4</accession>
<dbReference type="GO" id="GO:0016705">
    <property type="term" value="F:oxidoreductase activity, acting on paired donors, with incorporation or reduction of molecular oxygen"/>
    <property type="evidence" value="ECO:0007669"/>
    <property type="project" value="InterPro"/>
</dbReference>
<dbReference type="SUPFAM" id="SSF48264">
    <property type="entry name" value="Cytochrome P450"/>
    <property type="match status" value="1"/>
</dbReference>
<dbReference type="GO" id="GO:0004497">
    <property type="term" value="F:monooxygenase activity"/>
    <property type="evidence" value="ECO:0007669"/>
    <property type="project" value="InterPro"/>
</dbReference>
<dbReference type="EMBL" id="GBRH01227608">
    <property type="protein sequence ID" value="JAD70287.1"/>
    <property type="molecule type" value="Transcribed_RNA"/>
</dbReference>
<name>A0A0A9CFJ4_ARUDO</name>
<protein>
    <submittedName>
        <fullName evidence="1">Uncharacterized protein</fullName>
    </submittedName>
</protein>
<reference evidence="1" key="1">
    <citation type="submission" date="2014-09" db="EMBL/GenBank/DDBJ databases">
        <authorList>
            <person name="Magalhaes I.L.F."/>
            <person name="Oliveira U."/>
            <person name="Santos F.R."/>
            <person name="Vidigal T.H.D.A."/>
            <person name="Brescovit A.D."/>
            <person name="Santos A.J."/>
        </authorList>
    </citation>
    <scope>NUCLEOTIDE SEQUENCE</scope>
    <source>
        <tissue evidence="1">Shoot tissue taken approximately 20 cm above the soil surface</tissue>
    </source>
</reference>
<proteinExistence type="predicted"/>
<dbReference type="Gene3D" id="1.10.630.10">
    <property type="entry name" value="Cytochrome P450"/>
    <property type="match status" value="1"/>
</dbReference>
<dbReference type="AlphaFoldDB" id="A0A0A9CFJ4"/>
<reference evidence="1" key="2">
    <citation type="journal article" date="2015" name="Data Brief">
        <title>Shoot transcriptome of the giant reed, Arundo donax.</title>
        <authorList>
            <person name="Barrero R.A."/>
            <person name="Guerrero F.D."/>
            <person name="Moolhuijzen P."/>
            <person name="Goolsby J.A."/>
            <person name="Tidwell J."/>
            <person name="Bellgard S.E."/>
            <person name="Bellgard M.I."/>
        </authorList>
    </citation>
    <scope>NUCLEOTIDE SEQUENCE</scope>
    <source>
        <tissue evidence="1">Shoot tissue taken approximately 20 cm above the soil surface</tissue>
    </source>
</reference>
<dbReference type="InterPro" id="IPR036396">
    <property type="entry name" value="Cyt_P450_sf"/>
</dbReference>